<keyword evidence="7" id="KW-1185">Reference proteome</keyword>
<dbReference type="Pfam" id="PF03737">
    <property type="entry name" value="RraA-like"/>
    <property type="match status" value="1"/>
</dbReference>
<feature type="binding site" evidence="5">
    <location>
        <position position="144"/>
    </location>
    <ligand>
        <name>Mg(2+)</name>
        <dbReference type="ChEBI" id="CHEBI:18420"/>
    </ligand>
</feature>
<keyword evidence="6" id="KW-0808">Transferase</keyword>
<evidence type="ECO:0000256" key="3">
    <source>
        <dbReference type="ARBA" id="ARBA00029596"/>
    </source>
</evidence>
<proteinExistence type="predicted"/>
<dbReference type="PANTHER" id="PTHR33254">
    <property type="entry name" value="4-HYDROXY-4-METHYL-2-OXOGLUTARATE ALDOLASE 3-RELATED"/>
    <property type="match status" value="1"/>
</dbReference>
<dbReference type="GO" id="GO:0008168">
    <property type="term" value="F:methyltransferase activity"/>
    <property type="evidence" value="ECO:0007669"/>
    <property type="project" value="UniProtKB-KW"/>
</dbReference>
<evidence type="ECO:0000256" key="4">
    <source>
        <dbReference type="ARBA" id="ARBA00030169"/>
    </source>
</evidence>
<evidence type="ECO:0000256" key="5">
    <source>
        <dbReference type="PIRSR" id="PIRSR605493-1"/>
    </source>
</evidence>
<evidence type="ECO:0000313" key="6">
    <source>
        <dbReference type="EMBL" id="PHK96001.1"/>
    </source>
</evidence>
<dbReference type="CDD" id="cd16841">
    <property type="entry name" value="RraA_family"/>
    <property type="match status" value="1"/>
</dbReference>
<comment type="cofactor">
    <cofactor evidence="5">
        <name>Mg(2+)</name>
        <dbReference type="ChEBI" id="CHEBI:18420"/>
    </cofactor>
</comment>
<gene>
    <name evidence="6" type="ORF">CR162_05220</name>
</gene>
<keyword evidence="6" id="KW-0489">Methyltransferase</keyword>
<protein>
    <recommendedName>
        <fullName evidence="2">Putative 4-hydroxy-4-methyl-2-oxoglutarate aldolase</fullName>
    </recommendedName>
    <alternativeName>
        <fullName evidence="3">Regulator of ribonuclease activity homolog</fullName>
    </alternativeName>
    <alternativeName>
        <fullName evidence="4">RraA-like protein</fullName>
    </alternativeName>
</protein>
<sequence>MPPCRQPAECLARSRHPALRRISRMAIGLRIAEQFTRVAPALIDRAAKLPVANIGDVMNRMQAMRGGFKAYGGRRALVGPALTVRVRPGDNLLLHRAIDLAQPGDVIVCDGGGDLSMAVAGDLMASHAVSRRVGALVIDGAVRDIKELAQLDLGVWALGATPAGPHKEGPGEIGYPIACGGLVVAPGDLIAADEDGVVVVPREAAEAVIAAAEAHAAKEADTTAAIRGAGWNRGWVEQILAAKGFAVTR</sequence>
<name>A0A2C6ZBY8_9PROT</name>
<comment type="caution">
    <text evidence="6">The sequence shown here is derived from an EMBL/GenBank/DDBJ whole genome shotgun (WGS) entry which is preliminary data.</text>
</comment>
<dbReference type="AlphaFoldDB" id="A0A2C6ZBY8"/>
<evidence type="ECO:0000256" key="2">
    <source>
        <dbReference type="ARBA" id="ARBA00016549"/>
    </source>
</evidence>
<dbReference type="Gene3D" id="3.50.30.40">
    <property type="entry name" value="Ribonuclease E inhibitor RraA/RraA-like"/>
    <property type="match status" value="1"/>
</dbReference>
<dbReference type="PANTHER" id="PTHR33254:SF4">
    <property type="entry name" value="4-HYDROXY-4-METHYL-2-OXOGLUTARATE ALDOLASE 3-RELATED"/>
    <property type="match status" value="1"/>
</dbReference>
<comment type="cofactor">
    <cofactor evidence="1">
        <name>a divalent metal cation</name>
        <dbReference type="ChEBI" id="CHEBI:60240"/>
    </cofactor>
</comment>
<dbReference type="SUPFAM" id="SSF89562">
    <property type="entry name" value="RraA-like"/>
    <property type="match status" value="1"/>
</dbReference>
<dbReference type="InterPro" id="IPR036704">
    <property type="entry name" value="RraA/RraA-like_sf"/>
</dbReference>
<accession>A0A2C6ZBY8</accession>
<dbReference type="GO" id="GO:0046872">
    <property type="term" value="F:metal ion binding"/>
    <property type="evidence" value="ECO:0007669"/>
    <property type="project" value="UniProtKB-KW"/>
</dbReference>
<keyword evidence="5" id="KW-0479">Metal-binding</keyword>
<dbReference type="Proteomes" id="UP000223527">
    <property type="component" value="Unassembled WGS sequence"/>
</dbReference>
<dbReference type="OrthoDB" id="8717144at2"/>
<evidence type="ECO:0000256" key="1">
    <source>
        <dbReference type="ARBA" id="ARBA00001968"/>
    </source>
</evidence>
<dbReference type="NCBIfam" id="NF004850">
    <property type="entry name" value="PRK06201.1"/>
    <property type="match status" value="1"/>
</dbReference>
<organism evidence="6 7">
    <name type="scientific">Teichococcus rhizosphaerae</name>
    <dbReference type="NCBI Taxonomy" id="1335062"/>
    <lineage>
        <taxon>Bacteria</taxon>
        <taxon>Pseudomonadati</taxon>
        <taxon>Pseudomonadota</taxon>
        <taxon>Alphaproteobacteria</taxon>
        <taxon>Acetobacterales</taxon>
        <taxon>Roseomonadaceae</taxon>
        <taxon>Roseomonas</taxon>
    </lineage>
</organism>
<feature type="binding site" evidence="5">
    <location>
        <begin position="121"/>
        <end position="124"/>
    </location>
    <ligand>
        <name>substrate</name>
    </ligand>
</feature>
<keyword evidence="5" id="KW-0460">Magnesium</keyword>
<dbReference type="EMBL" id="PDNU01000005">
    <property type="protein sequence ID" value="PHK96001.1"/>
    <property type="molecule type" value="Genomic_DNA"/>
</dbReference>
<reference evidence="6 7" key="1">
    <citation type="submission" date="2017-10" db="EMBL/GenBank/DDBJ databases">
        <authorList>
            <person name="Banno H."/>
            <person name="Chua N.-H."/>
        </authorList>
    </citation>
    <scope>NUCLEOTIDE SEQUENCE [LARGE SCALE GENOMIC DNA]</scope>
    <source>
        <strain evidence="6 7">YW11</strain>
    </source>
</reference>
<evidence type="ECO:0000313" key="7">
    <source>
        <dbReference type="Proteomes" id="UP000223527"/>
    </source>
</evidence>
<dbReference type="GO" id="GO:0032259">
    <property type="term" value="P:methylation"/>
    <property type="evidence" value="ECO:0007669"/>
    <property type="project" value="UniProtKB-KW"/>
</dbReference>
<dbReference type="InterPro" id="IPR005493">
    <property type="entry name" value="RraA/RraA-like"/>
</dbReference>
<feature type="binding site" evidence="5">
    <location>
        <position position="143"/>
    </location>
    <ligand>
        <name>substrate</name>
    </ligand>
</feature>